<dbReference type="AlphaFoldDB" id="A0AAW2XWD7"/>
<organism evidence="1">
    <name type="scientific">Sesamum latifolium</name>
    <dbReference type="NCBI Taxonomy" id="2727402"/>
    <lineage>
        <taxon>Eukaryota</taxon>
        <taxon>Viridiplantae</taxon>
        <taxon>Streptophyta</taxon>
        <taxon>Embryophyta</taxon>
        <taxon>Tracheophyta</taxon>
        <taxon>Spermatophyta</taxon>
        <taxon>Magnoliopsida</taxon>
        <taxon>eudicotyledons</taxon>
        <taxon>Gunneridae</taxon>
        <taxon>Pentapetalae</taxon>
        <taxon>asterids</taxon>
        <taxon>lamiids</taxon>
        <taxon>Lamiales</taxon>
        <taxon>Pedaliaceae</taxon>
        <taxon>Sesamum</taxon>
    </lineage>
</organism>
<reference evidence="1" key="2">
    <citation type="journal article" date="2024" name="Plant">
        <title>Genomic evolution and insights into agronomic trait innovations of Sesamum species.</title>
        <authorList>
            <person name="Miao H."/>
            <person name="Wang L."/>
            <person name="Qu L."/>
            <person name="Liu H."/>
            <person name="Sun Y."/>
            <person name="Le M."/>
            <person name="Wang Q."/>
            <person name="Wei S."/>
            <person name="Zheng Y."/>
            <person name="Lin W."/>
            <person name="Duan Y."/>
            <person name="Cao H."/>
            <person name="Xiong S."/>
            <person name="Wang X."/>
            <person name="Wei L."/>
            <person name="Li C."/>
            <person name="Ma Q."/>
            <person name="Ju M."/>
            <person name="Zhao R."/>
            <person name="Li G."/>
            <person name="Mu C."/>
            <person name="Tian Q."/>
            <person name="Mei H."/>
            <person name="Zhang T."/>
            <person name="Gao T."/>
            <person name="Zhang H."/>
        </authorList>
    </citation>
    <scope>NUCLEOTIDE SEQUENCE</scope>
    <source>
        <strain evidence="1">KEN1</strain>
    </source>
</reference>
<gene>
    <name evidence="1" type="ORF">Slati_0469100</name>
</gene>
<accession>A0AAW2XWD7</accession>
<protein>
    <submittedName>
        <fullName evidence="1">Uncharacterized protein</fullName>
    </submittedName>
</protein>
<reference evidence="1" key="1">
    <citation type="submission" date="2020-06" db="EMBL/GenBank/DDBJ databases">
        <authorList>
            <person name="Li T."/>
            <person name="Hu X."/>
            <person name="Zhang T."/>
            <person name="Song X."/>
            <person name="Zhang H."/>
            <person name="Dai N."/>
            <person name="Sheng W."/>
            <person name="Hou X."/>
            <person name="Wei L."/>
        </authorList>
    </citation>
    <scope>NUCLEOTIDE SEQUENCE</scope>
    <source>
        <strain evidence="1">KEN1</strain>
        <tissue evidence="1">Leaf</tissue>
    </source>
</reference>
<dbReference type="EMBL" id="JACGWN010000002">
    <property type="protein sequence ID" value="KAL0458419.1"/>
    <property type="molecule type" value="Genomic_DNA"/>
</dbReference>
<name>A0AAW2XWD7_9LAMI</name>
<proteinExistence type="predicted"/>
<evidence type="ECO:0000313" key="1">
    <source>
        <dbReference type="EMBL" id="KAL0458419.1"/>
    </source>
</evidence>
<comment type="caution">
    <text evidence="1">The sequence shown here is derived from an EMBL/GenBank/DDBJ whole genome shotgun (WGS) entry which is preliminary data.</text>
</comment>
<sequence>MVPRRFEDNSTGGASGETVILRVSVAGSVDLGVVVTVDSKMGVQEVLETTCRACVVTTGVSPAFCLFRALIGVSMIYSCLKLCVSHRRRQLMHSEMYKSVGLIQIAWAAK</sequence>